<evidence type="ECO:0000256" key="4">
    <source>
        <dbReference type="SAM" id="MobiDB-lite"/>
    </source>
</evidence>
<feature type="compositionally biased region" description="Basic residues" evidence="4">
    <location>
        <begin position="194"/>
        <end position="204"/>
    </location>
</feature>
<feature type="region of interest" description="Disordered" evidence="4">
    <location>
        <begin position="1"/>
        <end position="143"/>
    </location>
</feature>
<gene>
    <name evidence="6" type="ORF">PENSTE_c008G05786</name>
</gene>
<feature type="region of interest" description="Disordered" evidence="4">
    <location>
        <begin position="180"/>
        <end position="207"/>
    </location>
</feature>
<dbReference type="STRING" id="303698.A0A1V6TDN8"/>
<organism evidence="6 7">
    <name type="scientific">Penicillium steckii</name>
    <dbReference type="NCBI Taxonomy" id="303698"/>
    <lineage>
        <taxon>Eukaryota</taxon>
        <taxon>Fungi</taxon>
        <taxon>Dikarya</taxon>
        <taxon>Ascomycota</taxon>
        <taxon>Pezizomycotina</taxon>
        <taxon>Eurotiomycetes</taxon>
        <taxon>Eurotiomycetidae</taxon>
        <taxon>Eurotiales</taxon>
        <taxon>Aspergillaceae</taxon>
        <taxon>Penicillium</taxon>
    </lineage>
</organism>
<dbReference type="InterPro" id="IPR023779">
    <property type="entry name" value="Chromodomain_CS"/>
</dbReference>
<accession>A0A1V6TDN8</accession>
<dbReference type="SUPFAM" id="SSF54160">
    <property type="entry name" value="Chromo domain-like"/>
    <property type="match status" value="1"/>
</dbReference>
<evidence type="ECO:0000259" key="5">
    <source>
        <dbReference type="PROSITE" id="PS50013"/>
    </source>
</evidence>
<dbReference type="Gene3D" id="2.40.50.40">
    <property type="match status" value="1"/>
</dbReference>
<reference evidence="7" key="1">
    <citation type="journal article" date="2017" name="Nat. Microbiol.">
        <title>Global analysis of biosynthetic gene clusters reveals vast potential of secondary metabolite production in Penicillium species.</title>
        <authorList>
            <person name="Nielsen J.C."/>
            <person name="Grijseels S."/>
            <person name="Prigent S."/>
            <person name="Ji B."/>
            <person name="Dainat J."/>
            <person name="Nielsen K.F."/>
            <person name="Frisvad J.C."/>
            <person name="Workman M."/>
            <person name="Nielsen J."/>
        </authorList>
    </citation>
    <scope>NUCLEOTIDE SEQUENCE [LARGE SCALE GENOMIC DNA]</scope>
    <source>
        <strain evidence="7">IBT 24891</strain>
    </source>
</reference>
<name>A0A1V6TDN8_9EURO</name>
<dbReference type="InterPro" id="IPR000953">
    <property type="entry name" value="Chromo/chromo_shadow_dom"/>
</dbReference>
<dbReference type="Proteomes" id="UP000191285">
    <property type="component" value="Unassembled WGS sequence"/>
</dbReference>
<comment type="subcellular location">
    <subcellularLocation>
        <location evidence="1">Nucleus</location>
    </subcellularLocation>
</comment>
<dbReference type="AlphaFoldDB" id="A0A1V6TDN8"/>
<keyword evidence="7" id="KW-1185">Reference proteome</keyword>
<dbReference type="InterPro" id="IPR016197">
    <property type="entry name" value="Chromo-like_dom_sf"/>
</dbReference>
<sequence>MANTTFRLESFRAWDPFHDKQQPPRRNEGTYRYPSPVSMTAPGPQVSHDGASAVPPENAGHIQRHPLPARPPVEVCLDDKSPPDNQFSQTDRETSQMVSPGYDWNNQTQISQSLSPTWGPEEPRDVVIDPALNHGSLSPDDSGKIEETVVFKDSSTAAPPFSIGSQFLGADVVPKTVENKTEPLATSHHEKTQRTKRPNPRKKKAMDGCNQFTNEGAYRPSRQNFSFATLRSKFLCTPVGEQLQFLSWLFEGALSRCVPSTCTDTGFPNASSYEMLSETDVMQDDCQKAPSAATGAKHPPLNHVGPLGLDLAREKPLSGSTRCDLPELDENEYEIEKILKHRKNASGFTSYLVRWKGYEDVESTWEPYVSVRDTAALDDYEMHLASKRSPHSPRNKNRISKTVVRGNVFGSNSSSSCRISHAHEKKVSRRNLSWTLAEARLIAHLRLELGLSWNQVYGRFAGEFPGRTQASMQIFWSKKAREMLQQV</sequence>
<dbReference type="PROSITE" id="PS00598">
    <property type="entry name" value="CHROMO_1"/>
    <property type="match status" value="1"/>
</dbReference>
<feature type="compositionally biased region" description="Polar residues" evidence="4">
    <location>
        <begin position="104"/>
        <end position="116"/>
    </location>
</feature>
<proteinExistence type="predicted"/>
<dbReference type="GO" id="GO:0006338">
    <property type="term" value="P:chromatin remodeling"/>
    <property type="evidence" value="ECO:0007669"/>
    <property type="project" value="UniProtKB-ARBA"/>
</dbReference>
<dbReference type="EMBL" id="MLKD01000008">
    <property type="protein sequence ID" value="OQE23693.1"/>
    <property type="molecule type" value="Genomic_DNA"/>
</dbReference>
<comment type="caution">
    <text evidence="6">The sequence shown here is derived from an EMBL/GenBank/DDBJ whole genome shotgun (WGS) entry which is preliminary data.</text>
</comment>
<evidence type="ECO:0000313" key="6">
    <source>
        <dbReference type="EMBL" id="OQE23693.1"/>
    </source>
</evidence>
<dbReference type="OrthoDB" id="2143914at2759"/>
<dbReference type="Pfam" id="PF00385">
    <property type="entry name" value="Chromo"/>
    <property type="match status" value="1"/>
</dbReference>
<evidence type="ECO:0000256" key="3">
    <source>
        <dbReference type="ARBA" id="ARBA00023242"/>
    </source>
</evidence>
<comment type="subunit">
    <text evidence="2">Component of the NuA4 histone acetyltransferase complex.</text>
</comment>
<dbReference type="GO" id="GO:0005634">
    <property type="term" value="C:nucleus"/>
    <property type="evidence" value="ECO:0007669"/>
    <property type="project" value="UniProtKB-SubCell"/>
</dbReference>
<dbReference type="SMART" id="SM00298">
    <property type="entry name" value="CHROMO"/>
    <property type="match status" value="1"/>
</dbReference>
<feature type="domain" description="Chromo" evidence="5">
    <location>
        <begin position="333"/>
        <end position="392"/>
    </location>
</feature>
<keyword evidence="3" id="KW-0539">Nucleus</keyword>
<evidence type="ECO:0000313" key="7">
    <source>
        <dbReference type="Proteomes" id="UP000191285"/>
    </source>
</evidence>
<evidence type="ECO:0000256" key="2">
    <source>
        <dbReference type="ARBA" id="ARBA00011353"/>
    </source>
</evidence>
<dbReference type="PROSITE" id="PS50013">
    <property type="entry name" value="CHROMO_2"/>
    <property type="match status" value="1"/>
</dbReference>
<protein>
    <recommendedName>
        <fullName evidence="5">Chromo domain-containing protein</fullName>
    </recommendedName>
</protein>
<dbReference type="InterPro" id="IPR023780">
    <property type="entry name" value="Chromo_domain"/>
</dbReference>
<feature type="compositionally biased region" description="Basic and acidic residues" evidence="4">
    <location>
        <begin position="180"/>
        <end position="193"/>
    </location>
</feature>
<feature type="compositionally biased region" description="Basic and acidic residues" evidence="4">
    <location>
        <begin position="9"/>
        <end position="29"/>
    </location>
</feature>
<evidence type="ECO:0000256" key="1">
    <source>
        <dbReference type="ARBA" id="ARBA00004123"/>
    </source>
</evidence>